<evidence type="ECO:0000256" key="2">
    <source>
        <dbReference type="ARBA" id="ARBA00022475"/>
    </source>
</evidence>
<keyword evidence="15" id="KW-1185">Reference proteome</keyword>
<dbReference type="RefSeq" id="WP_345000308.1">
    <property type="nucleotide sequence ID" value="NZ_BAABFR010000107.1"/>
</dbReference>
<keyword evidence="2" id="KW-1003">Cell membrane</keyword>
<evidence type="ECO:0000256" key="7">
    <source>
        <dbReference type="ARBA" id="ARBA00022833"/>
    </source>
</evidence>
<comment type="subcellular location">
    <subcellularLocation>
        <location evidence="1">Cell membrane</location>
        <topology evidence="1">Multi-pass membrane protein</topology>
    </subcellularLocation>
</comment>
<evidence type="ECO:0000256" key="11">
    <source>
        <dbReference type="RuleBase" id="RU003983"/>
    </source>
</evidence>
<evidence type="ECO:0000256" key="5">
    <source>
        <dbReference type="ARBA" id="ARBA00022723"/>
    </source>
</evidence>
<name>A0ABP8KB44_9ACTN</name>
<comment type="cofactor">
    <cofactor evidence="11">
        <name>Zn(2+)</name>
        <dbReference type="ChEBI" id="CHEBI:29105"/>
    </cofactor>
    <text evidence="11">Binds 1 zinc ion per subunit.</text>
</comment>
<evidence type="ECO:0000256" key="6">
    <source>
        <dbReference type="ARBA" id="ARBA00022801"/>
    </source>
</evidence>
<evidence type="ECO:0000313" key="15">
    <source>
        <dbReference type="Proteomes" id="UP001500635"/>
    </source>
</evidence>
<feature type="transmembrane region" description="Helical" evidence="12">
    <location>
        <begin position="31"/>
        <end position="49"/>
    </location>
</feature>
<evidence type="ECO:0000256" key="12">
    <source>
        <dbReference type="SAM" id="Phobius"/>
    </source>
</evidence>
<dbReference type="PANTHER" id="PTHR43221:SF1">
    <property type="entry name" value="PROTEASE HTPX"/>
    <property type="match status" value="1"/>
</dbReference>
<dbReference type="Pfam" id="PF01435">
    <property type="entry name" value="Peptidase_M48"/>
    <property type="match status" value="1"/>
</dbReference>
<evidence type="ECO:0000256" key="9">
    <source>
        <dbReference type="ARBA" id="ARBA00023049"/>
    </source>
</evidence>
<keyword evidence="9 11" id="KW-0482">Metalloprotease</keyword>
<gene>
    <name evidence="14" type="primary">htpX</name>
    <name evidence="14" type="ORF">GCM10023147_44680</name>
</gene>
<feature type="domain" description="Peptidase M48" evidence="13">
    <location>
        <begin position="67"/>
        <end position="283"/>
    </location>
</feature>
<evidence type="ECO:0000256" key="1">
    <source>
        <dbReference type="ARBA" id="ARBA00004651"/>
    </source>
</evidence>
<evidence type="ECO:0000259" key="13">
    <source>
        <dbReference type="Pfam" id="PF01435"/>
    </source>
</evidence>
<keyword evidence="8 12" id="KW-1133">Transmembrane helix</keyword>
<feature type="transmembrane region" description="Helical" evidence="12">
    <location>
        <begin position="181"/>
        <end position="201"/>
    </location>
</feature>
<dbReference type="InterPro" id="IPR050083">
    <property type="entry name" value="HtpX_protease"/>
</dbReference>
<sequence>MRATSNRFATAILLGLVPAVLMVVATPFGRIALIVALVGGCGVAAYAYMSSTSLALRAMHARRVSELQQPTLCRIVRELSTVARRPMPAVYLSPTAAPTSFAVGHNQHAAAVCCTMGLLEALDERQLRAVVAHELTHIYERDALCGSVSGALAAVITGLSGFGYLVSGFDGDHDPEHTPRVVSAALAVLGPIAGTIVRLSVSRTCEFHADSAGAILAGDPLALAEALRVLSKRIQAAPLPPDPELVTQAHLMILPPFRRDEKLLRWFRVHPAASTRIARLEAMVGE</sequence>
<dbReference type="Gene3D" id="3.30.2010.10">
    <property type="entry name" value="Metalloproteases ('zincins'), catalytic domain"/>
    <property type="match status" value="1"/>
</dbReference>
<dbReference type="Proteomes" id="UP001500635">
    <property type="component" value="Unassembled WGS sequence"/>
</dbReference>
<keyword evidence="6 11" id="KW-0378">Hydrolase</keyword>
<organism evidence="14 15">
    <name type="scientific">Tsukamurella soli</name>
    <dbReference type="NCBI Taxonomy" id="644556"/>
    <lineage>
        <taxon>Bacteria</taxon>
        <taxon>Bacillati</taxon>
        <taxon>Actinomycetota</taxon>
        <taxon>Actinomycetes</taxon>
        <taxon>Mycobacteriales</taxon>
        <taxon>Tsukamurellaceae</taxon>
        <taxon>Tsukamurella</taxon>
    </lineage>
</organism>
<evidence type="ECO:0000256" key="8">
    <source>
        <dbReference type="ARBA" id="ARBA00022989"/>
    </source>
</evidence>
<feature type="transmembrane region" description="Helical" evidence="12">
    <location>
        <begin position="143"/>
        <end position="166"/>
    </location>
</feature>
<evidence type="ECO:0000256" key="3">
    <source>
        <dbReference type="ARBA" id="ARBA00022670"/>
    </source>
</evidence>
<keyword evidence="5" id="KW-0479">Metal-binding</keyword>
<dbReference type="GO" id="GO:0008237">
    <property type="term" value="F:metallopeptidase activity"/>
    <property type="evidence" value="ECO:0007669"/>
    <property type="project" value="UniProtKB-KW"/>
</dbReference>
<dbReference type="PANTHER" id="PTHR43221">
    <property type="entry name" value="PROTEASE HTPX"/>
    <property type="match status" value="1"/>
</dbReference>
<dbReference type="EMBL" id="BAABFR010000107">
    <property type="protein sequence ID" value="GAA4403320.1"/>
    <property type="molecule type" value="Genomic_DNA"/>
</dbReference>
<accession>A0ABP8KB44</accession>
<protein>
    <submittedName>
        <fullName evidence="14">Zinc metalloprotease HtpX</fullName>
    </submittedName>
</protein>
<keyword evidence="7 11" id="KW-0862">Zinc</keyword>
<reference evidence="15" key="1">
    <citation type="journal article" date="2019" name="Int. J. Syst. Evol. Microbiol.">
        <title>The Global Catalogue of Microorganisms (GCM) 10K type strain sequencing project: providing services to taxonomists for standard genome sequencing and annotation.</title>
        <authorList>
            <consortium name="The Broad Institute Genomics Platform"/>
            <consortium name="The Broad Institute Genome Sequencing Center for Infectious Disease"/>
            <person name="Wu L."/>
            <person name="Ma J."/>
        </authorList>
    </citation>
    <scope>NUCLEOTIDE SEQUENCE [LARGE SCALE GENOMIC DNA]</scope>
    <source>
        <strain evidence="15">JCM 17688</strain>
    </source>
</reference>
<evidence type="ECO:0000256" key="10">
    <source>
        <dbReference type="ARBA" id="ARBA00023136"/>
    </source>
</evidence>
<keyword evidence="4 12" id="KW-0812">Transmembrane</keyword>
<keyword evidence="10 12" id="KW-0472">Membrane</keyword>
<comment type="similarity">
    <text evidence="11">Belongs to the peptidase M48 family.</text>
</comment>
<feature type="transmembrane region" description="Helical" evidence="12">
    <location>
        <begin position="7"/>
        <end position="25"/>
    </location>
</feature>
<keyword evidence="3 11" id="KW-0645">Protease</keyword>
<proteinExistence type="inferred from homology"/>
<evidence type="ECO:0000313" key="14">
    <source>
        <dbReference type="EMBL" id="GAA4403320.1"/>
    </source>
</evidence>
<comment type="caution">
    <text evidence="14">The sequence shown here is derived from an EMBL/GenBank/DDBJ whole genome shotgun (WGS) entry which is preliminary data.</text>
</comment>
<evidence type="ECO:0000256" key="4">
    <source>
        <dbReference type="ARBA" id="ARBA00022692"/>
    </source>
</evidence>
<dbReference type="InterPro" id="IPR001915">
    <property type="entry name" value="Peptidase_M48"/>
</dbReference>